<dbReference type="Gramene" id="AET3Gv20275600.52">
    <property type="protein sequence ID" value="AET3Gv20275600.52"/>
    <property type="gene ID" value="AET3Gv20275600"/>
</dbReference>
<sequence length="140" mass="15515">MLTPLLLATMHGGYTNFIKLLLKAGPDPNIPDDLGRFPVELAAIRDCMEEEQRHLQRRKALIKSKADTAFKQKEYKIATKIYDLAIAHGESATLYANRSVCKLLIGDGEGALSDALMCECCDLIGQKLATVKLQLTCYSR</sequence>
<keyword evidence="3" id="KW-1185">Reference proteome</keyword>
<evidence type="ECO:0000256" key="1">
    <source>
        <dbReference type="PROSITE-ProRule" id="PRU00023"/>
    </source>
</evidence>
<dbReference type="Gene3D" id="1.25.40.10">
    <property type="entry name" value="Tetratricopeptide repeat domain"/>
    <property type="match status" value="1"/>
</dbReference>
<reference evidence="2" key="4">
    <citation type="submission" date="2019-03" db="UniProtKB">
        <authorList>
            <consortium name="EnsemblPlants"/>
        </authorList>
    </citation>
    <scope>IDENTIFICATION</scope>
</reference>
<name>A0A453EAQ7_AEGTS</name>
<dbReference type="EnsemblPlants" id="AET3Gv20275600.52">
    <property type="protein sequence ID" value="AET3Gv20275600.52"/>
    <property type="gene ID" value="AET3Gv20275600"/>
</dbReference>
<dbReference type="PANTHER" id="PTHR46224">
    <property type="entry name" value="ANKYRIN REPEAT FAMILY PROTEIN"/>
    <property type="match status" value="1"/>
</dbReference>
<organism evidence="2 3">
    <name type="scientific">Aegilops tauschii subsp. strangulata</name>
    <name type="common">Goatgrass</name>
    <dbReference type="NCBI Taxonomy" id="200361"/>
    <lineage>
        <taxon>Eukaryota</taxon>
        <taxon>Viridiplantae</taxon>
        <taxon>Streptophyta</taxon>
        <taxon>Embryophyta</taxon>
        <taxon>Tracheophyta</taxon>
        <taxon>Spermatophyta</taxon>
        <taxon>Magnoliopsida</taxon>
        <taxon>Liliopsida</taxon>
        <taxon>Poales</taxon>
        <taxon>Poaceae</taxon>
        <taxon>BOP clade</taxon>
        <taxon>Pooideae</taxon>
        <taxon>Triticodae</taxon>
        <taxon>Triticeae</taxon>
        <taxon>Triticinae</taxon>
        <taxon>Aegilops</taxon>
    </lineage>
</organism>
<dbReference type="InterPro" id="IPR036770">
    <property type="entry name" value="Ankyrin_rpt-contain_sf"/>
</dbReference>
<dbReference type="AlphaFoldDB" id="A0A453EAQ7"/>
<protein>
    <submittedName>
        <fullName evidence="2">Uncharacterized protein</fullName>
    </submittedName>
</protein>
<feature type="repeat" description="ANK" evidence="1">
    <location>
        <begin position="1"/>
        <end position="33"/>
    </location>
</feature>
<reference evidence="3" key="1">
    <citation type="journal article" date="2014" name="Science">
        <title>Ancient hybridizations among the ancestral genomes of bread wheat.</title>
        <authorList>
            <consortium name="International Wheat Genome Sequencing Consortium,"/>
            <person name="Marcussen T."/>
            <person name="Sandve S.R."/>
            <person name="Heier L."/>
            <person name="Spannagl M."/>
            <person name="Pfeifer M."/>
            <person name="Jakobsen K.S."/>
            <person name="Wulff B.B."/>
            <person name="Steuernagel B."/>
            <person name="Mayer K.F."/>
            <person name="Olsen O.A."/>
        </authorList>
    </citation>
    <scope>NUCLEOTIDE SEQUENCE [LARGE SCALE GENOMIC DNA]</scope>
    <source>
        <strain evidence="3">cv. AL8/78</strain>
    </source>
</reference>
<reference evidence="2" key="5">
    <citation type="journal article" date="2021" name="G3 (Bethesda)">
        <title>Aegilops tauschii genome assembly Aet v5.0 features greater sequence contiguity and improved annotation.</title>
        <authorList>
            <person name="Wang L."/>
            <person name="Zhu T."/>
            <person name="Rodriguez J.C."/>
            <person name="Deal K.R."/>
            <person name="Dubcovsky J."/>
            <person name="McGuire P.E."/>
            <person name="Lux T."/>
            <person name="Spannagl M."/>
            <person name="Mayer K.F.X."/>
            <person name="Baldrich P."/>
            <person name="Meyers B.C."/>
            <person name="Huo N."/>
            <person name="Gu Y.Q."/>
            <person name="Zhou H."/>
            <person name="Devos K.M."/>
            <person name="Bennetzen J.L."/>
            <person name="Unver T."/>
            <person name="Budak H."/>
            <person name="Gulick P.J."/>
            <person name="Galiba G."/>
            <person name="Kalapos B."/>
            <person name="Nelson D.R."/>
            <person name="Li P."/>
            <person name="You F.M."/>
            <person name="Luo M.C."/>
            <person name="Dvorak J."/>
        </authorList>
    </citation>
    <scope>NUCLEOTIDE SEQUENCE [LARGE SCALE GENOMIC DNA]</scope>
    <source>
        <strain evidence="2">cv. AL8/78</strain>
    </source>
</reference>
<dbReference type="PROSITE" id="PS50088">
    <property type="entry name" value="ANK_REPEAT"/>
    <property type="match status" value="1"/>
</dbReference>
<keyword evidence="1" id="KW-0040">ANK repeat</keyword>
<dbReference type="InterPro" id="IPR011990">
    <property type="entry name" value="TPR-like_helical_dom_sf"/>
</dbReference>
<accession>A0A453EAQ7</accession>
<dbReference type="InterPro" id="IPR002110">
    <property type="entry name" value="Ankyrin_rpt"/>
</dbReference>
<dbReference type="PROSITE" id="PS50297">
    <property type="entry name" value="ANK_REP_REGION"/>
    <property type="match status" value="1"/>
</dbReference>
<dbReference type="PANTHER" id="PTHR46224:SF10">
    <property type="entry name" value="OS01G0189100 PROTEIN"/>
    <property type="match status" value="1"/>
</dbReference>
<dbReference type="SUPFAM" id="SSF48403">
    <property type="entry name" value="Ankyrin repeat"/>
    <property type="match status" value="1"/>
</dbReference>
<dbReference type="Gene3D" id="1.25.40.20">
    <property type="entry name" value="Ankyrin repeat-containing domain"/>
    <property type="match status" value="1"/>
</dbReference>
<dbReference type="InterPro" id="IPR051616">
    <property type="entry name" value="Cul2-RING_E3_ligase_SR"/>
</dbReference>
<evidence type="ECO:0000313" key="2">
    <source>
        <dbReference type="EnsemblPlants" id="AET3Gv20275600.52"/>
    </source>
</evidence>
<proteinExistence type="predicted"/>
<dbReference type="Pfam" id="PF00023">
    <property type="entry name" value="Ank"/>
    <property type="match status" value="1"/>
</dbReference>
<dbReference type="Proteomes" id="UP000015105">
    <property type="component" value="Chromosome 3D"/>
</dbReference>
<dbReference type="SUPFAM" id="SSF48452">
    <property type="entry name" value="TPR-like"/>
    <property type="match status" value="1"/>
</dbReference>
<evidence type="ECO:0000313" key="3">
    <source>
        <dbReference type="Proteomes" id="UP000015105"/>
    </source>
</evidence>
<reference evidence="2" key="3">
    <citation type="journal article" date="2017" name="Nature">
        <title>Genome sequence of the progenitor of the wheat D genome Aegilops tauschii.</title>
        <authorList>
            <person name="Luo M.C."/>
            <person name="Gu Y.Q."/>
            <person name="Puiu D."/>
            <person name="Wang H."/>
            <person name="Twardziok S.O."/>
            <person name="Deal K.R."/>
            <person name="Huo N."/>
            <person name="Zhu T."/>
            <person name="Wang L."/>
            <person name="Wang Y."/>
            <person name="McGuire P.E."/>
            <person name="Liu S."/>
            <person name="Long H."/>
            <person name="Ramasamy R.K."/>
            <person name="Rodriguez J.C."/>
            <person name="Van S.L."/>
            <person name="Yuan L."/>
            <person name="Wang Z."/>
            <person name="Xia Z."/>
            <person name="Xiao L."/>
            <person name="Anderson O.D."/>
            <person name="Ouyang S."/>
            <person name="Liang Y."/>
            <person name="Zimin A.V."/>
            <person name="Pertea G."/>
            <person name="Qi P."/>
            <person name="Bennetzen J.L."/>
            <person name="Dai X."/>
            <person name="Dawson M.W."/>
            <person name="Muller H.G."/>
            <person name="Kugler K."/>
            <person name="Rivarola-Duarte L."/>
            <person name="Spannagl M."/>
            <person name="Mayer K.F.X."/>
            <person name="Lu F.H."/>
            <person name="Bevan M.W."/>
            <person name="Leroy P."/>
            <person name="Li P."/>
            <person name="You F.M."/>
            <person name="Sun Q."/>
            <person name="Liu Z."/>
            <person name="Lyons E."/>
            <person name="Wicker T."/>
            <person name="Salzberg S.L."/>
            <person name="Devos K.M."/>
            <person name="Dvorak J."/>
        </authorList>
    </citation>
    <scope>NUCLEOTIDE SEQUENCE [LARGE SCALE GENOMIC DNA]</scope>
    <source>
        <strain evidence="2">cv. AL8/78</strain>
    </source>
</reference>
<reference evidence="3" key="2">
    <citation type="journal article" date="2017" name="Nat. Plants">
        <title>The Aegilops tauschii genome reveals multiple impacts of transposons.</title>
        <authorList>
            <person name="Zhao G."/>
            <person name="Zou C."/>
            <person name="Li K."/>
            <person name="Wang K."/>
            <person name="Li T."/>
            <person name="Gao L."/>
            <person name="Zhang X."/>
            <person name="Wang H."/>
            <person name="Yang Z."/>
            <person name="Liu X."/>
            <person name="Jiang W."/>
            <person name="Mao L."/>
            <person name="Kong X."/>
            <person name="Jiao Y."/>
            <person name="Jia J."/>
        </authorList>
    </citation>
    <scope>NUCLEOTIDE SEQUENCE [LARGE SCALE GENOMIC DNA]</scope>
    <source>
        <strain evidence="3">cv. AL8/78</strain>
    </source>
</reference>